<evidence type="ECO:0000259" key="1">
    <source>
        <dbReference type="Pfam" id="PF00483"/>
    </source>
</evidence>
<dbReference type="EMBL" id="JBEPMM010000013">
    <property type="protein sequence ID" value="MET3694282.1"/>
    <property type="molecule type" value="Genomic_DNA"/>
</dbReference>
<keyword evidence="3" id="KW-1185">Reference proteome</keyword>
<dbReference type="InterPro" id="IPR050486">
    <property type="entry name" value="Mannose-1P_guanyltransferase"/>
</dbReference>
<dbReference type="SUPFAM" id="SSF53448">
    <property type="entry name" value="Nucleotide-diphospho-sugar transferases"/>
    <property type="match status" value="1"/>
</dbReference>
<sequence>MKAVIQAGGRGTRLMPYTSVLPKPLMPIGAKPVLELLVKWLRRNAIEELYITTGYLGHLIRSFCGDGHQWGLHIVYTEETEPLGTIGALTLLEQYLDETFLVLNGDVLTDLSLRSFTGIHRAHGHPFTIATACRSNKLDFGVIEDEDGVVISFNEKPVLTNSVSMGIYCMEPEILDFIPRGMPFGADDLAHCLLAKKVPIHVYKHQGLWLDIGRVEDFHKAQDIRWEEFAPSLMVVGA</sequence>
<dbReference type="Gene3D" id="3.90.550.10">
    <property type="entry name" value="Spore Coat Polysaccharide Biosynthesis Protein SpsA, Chain A"/>
    <property type="match status" value="1"/>
</dbReference>
<keyword evidence="2" id="KW-0808">Transferase</keyword>
<dbReference type="InterPro" id="IPR005835">
    <property type="entry name" value="NTP_transferase_dom"/>
</dbReference>
<proteinExistence type="predicted"/>
<protein>
    <submittedName>
        <fullName evidence="2">Mannose-1-phosphate guanylyltransferase</fullName>
        <ecNumber evidence="2">2.7.7.13</ecNumber>
    </submittedName>
</protein>
<dbReference type="CDD" id="cd04181">
    <property type="entry name" value="NTP_transferase"/>
    <property type="match status" value="1"/>
</dbReference>
<dbReference type="PANTHER" id="PTHR22572">
    <property type="entry name" value="SUGAR-1-PHOSPHATE GUANYL TRANSFERASE"/>
    <property type="match status" value="1"/>
</dbReference>
<dbReference type="Pfam" id="PF00483">
    <property type="entry name" value="NTP_transferase"/>
    <property type="match status" value="1"/>
</dbReference>
<evidence type="ECO:0000313" key="3">
    <source>
        <dbReference type="Proteomes" id="UP001549145"/>
    </source>
</evidence>
<dbReference type="GO" id="GO:0004475">
    <property type="term" value="F:mannose-1-phosphate guanylyltransferase (GTP) activity"/>
    <property type="evidence" value="ECO:0007669"/>
    <property type="project" value="UniProtKB-EC"/>
</dbReference>
<organism evidence="2 3">
    <name type="scientific">Methylobacterium goesingense</name>
    <dbReference type="NCBI Taxonomy" id="243690"/>
    <lineage>
        <taxon>Bacteria</taxon>
        <taxon>Pseudomonadati</taxon>
        <taxon>Pseudomonadota</taxon>
        <taxon>Alphaproteobacteria</taxon>
        <taxon>Hyphomicrobiales</taxon>
        <taxon>Methylobacteriaceae</taxon>
        <taxon>Methylobacterium</taxon>
    </lineage>
</organism>
<dbReference type="Proteomes" id="UP001549145">
    <property type="component" value="Unassembled WGS sequence"/>
</dbReference>
<reference evidence="2 3" key="1">
    <citation type="submission" date="2024-06" db="EMBL/GenBank/DDBJ databases">
        <title>Genomic Encyclopedia of Type Strains, Phase IV (KMG-IV): sequencing the most valuable type-strain genomes for metagenomic binning, comparative biology and taxonomic classification.</title>
        <authorList>
            <person name="Goeker M."/>
        </authorList>
    </citation>
    <scope>NUCLEOTIDE SEQUENCE [LARGE SCALE GENOMIC DNA]</scope>
    <source>
        <strain evidence="2 3">DSM 21331</strain>
    </source>
</reference>
<name>A0ABV2LAB6_9HYPH</name>
<accession>A0ABV2LAB6</accession>
<dbReference type="EC" id="2.7.7.13" evidence="2"/>
<feature type="domain" description="Nucleotidyl transferase" evidence="1">
    <location>
        <begin position="2"/>
        <end position="222"/>
    </location>
</feature>
<dbReference type="InterPro" id="IPR029044">
    <property type="entry name" value="Nucleotide-diphossugar_trans"/>
</dbReference>
<evidence type="ECO:0000313" key="2">
    <source>
        <dbReference type="EMBL" id="MET3694282.1"/>
    </source>
</evidence>
<comment type="caution">
    <text evidence="2">The sequence shown here is derived from an EMBL/GenBank/DDBJ whole genome shotgun (WGS) entry which is preliminary data.</text>
</comment>
<gene>
    <name evidence="2" type="ORF">ABID43_003841</name>
</gene>
<dbReference type="RefSeq" id="WP_238282584.1">
    <property type="nucleotide sequence ID" value="NZ_BPQL01000180.1"/>
</dbReference>
<keyword evidence="2" id="KW-0548">Nucleotidyltransferase</keyword>